<dbReference type="SUPFAM" id="SSF55464">
    <property type="entry name" value="Origin of replication-binding domain, RBD-like"/>
    <property type="match status" value="1"/>
</dbReference>
<dbReference type="Gene3D" id="3.40.50.300">
    <property type="entry name" value="P-loop containing nucleotide triphosphate hydrolases"/>
    <property type="match status" value="2"/>
</dbReference>
<dbReference type="SUPFAM" id="SSF52540">
    <property type="entry name" value="P-loop containing nucleoside triphosphate hydrolases"/>
    <property type="match status" value="2"/>
</dbReference>
<organism evidence="3 4">
    <name type="scientific">Mycobacteroides abscessus subsp. bolletii CRM-0020</name>
    <dbReference type="NCBI Taxonomy" id="1306401"/>
    <lineage>
        <taxon>Bacteria</taxon>
        <taxon>Bacillati</taxon>
        <taxon>Actinomycetota</taxon>
        <taxon>Actinomycetes</taxon>
        <taxon>Mycobacteriales</taxon>
        <taxon>Mycobacteriaceae</taxon>
        <taxon>Mycobacteroides</taxon>
        <taxon>Mycobacteroides abscessus</taxon>
    </lineage>
</organism>
<proteinExistence type="predicted"/>
<evidence type="ECO:0000256" key="1">
    <source>
        <dbReference type="SAM" id="MobiDB-lite"/>
    </source>
</evidence>
<accession>A0A829HN61</accession>
<reference evidence="3 4" key="1">
    <citation type="journal article" date="2013" name="Genome Announc.">
        <title>Genome Sequence of an Epidemic Isolate of Mycobacterium abscessus subsp. bolletii from Rio de Janeiro, Brazil.</title>
        <authorList>
            <person name="Davidson R.M."/>
            <person name="Reynolds P.R."/>
            <person name="Farias-Hesson E."/>
            <person name="Duarte R.S."/>
            <person name="Jackson M."/>
            <person name="Strong M."/>
        </authorList>
    </citation>
    <scope>NUCLEOTIDE SEQUENCE [LARGE SCALE GENOMIC DNA]</scope>
    <source>
        <strain evidence="3 4">CRM-0020</strain>
    </source>
</reference>
<evidence type="ECO:0000313" key="3">
    <source>
        <dbReference type="EMBL" id="EPQ21012.1"/>
    </source>
</evidence>
<dbReference type="Pfam" id="PF13604">
    <property type="entry name" value="AAA_30"/>
    <property type="match status" value="1"/>
</dbReference>
<dbReference type="Pfam" id="PF08751">
    <property type="entry name" value="TrwC"/>
    <property type="match status" value="1"/>
</dbReference>
<dbReference type="InterPro" id="IPR014862">
    <property type="entry name" value="TrwC"/>
</dbReference>
<name>A0A829HN61_9MYCO</name>
<feature type="compositionally biased region" description="Basic and acidic residues" evidence="1">
    <location>
        <begin position="953"/>
        <end position="989"/>
    </location>
</feature>
<dbReference type="NCBIfam" id="NF041492">
    <property type="entry name" value="MobF"/>
    <property type="match status" value="1"/>
</dbReference>
<feature type="domain" description="TrwC relaxase" evidence="2">
    <location>
        <begin position="2"/>
        <end position="332"/>
    </location>
</feature>
<dbReference type="InterPro" id="IPR027417">
    <property type="entry name" value="P-loop_NTPase"/>
</dbReference>
<dbReference type="Gene3D" id="2.30.30.940">
    <property type="match status" value="1"/>
</dbReference>
<dbReference type="EMBL" id="ATFQ01000040">
    <property type="protein sequence ID" value="EPQ21012.1"/>
    <property type="molecule type" value="Genomic_DNA"/>
</dbReference>
<evidence type="ECO:0000259" key="2">
    <source>
        <dbReference type="Pfam" id="PF08751"/>
    </source>
</evidence>
<sequence>MAYYEKTAVRNSEYGGGLSEYYSERDTRAPAVFVFGDREFAEETMGVTHGSGISADQVTNWFQNAISPAGPGVGKPRPGLFGHDLLVSVPKSLSIFAATADAETASKMVSIITRGMEVGMQYLHQHAGYTRVTNKLDPKRKDLERLPSMPVVAYYHHTARPARPDPEHPEYTECDPHEHIHLLLPGRIARKDGRFVAIDTKSMYHESKAAGMIMQKMWRDLSQKELGLEFGDVDPHTGIAELAGIDRETITLMSRRRSAMLDWAEVEHVSSGADRLADLMADVNDDEAAVFRAGKRVKATNQKRLDYAQRDSRQKKGETMHYDELRAEWRADPRLAHVHPEHLMGRFDPNNYIKERDRDLAFDVFAHLGETTAAWTRADLVEATIGYWPTFDGVNVPTLEDIEAQVDQILAEGGYQCTEDRQPWEREGKVRYTDAVTLNNEERLRHICNVRSAHLSTSVHRDFYLHRGLTAQQAEVMVQITESDRLVNILQGPAGSRKTTSLKAFRERVEADGKRVVLVSTAKSAVNEAKHAGAASEARTIASVRLAAFEGKLDWDHNTIVLMDEAGMTGNTAMFDIIDSADRAGAKIVAIGDASQLEPVRAGGGLFARLYAQLPWSQSFGEVFRQVDPKERAMTLQMRDANTTQAVAEVADWYSQNDRLRAGDEVSMADALVRDYCDAIVEGNSVMAFAQTWDIADPLNLRIQRIYAAAYGTQDTMTIPIGHQARARVGDIVVTTENDFWIQVTGDPNEKYPDGVDSVSNKDRWRVQAVHVDGTMDVKRLSDQATAHLPAAYVEKNVVLGYVGTFHAAQGATVHTGLAIGDPEKLSRHAMYPGMTRGTHMNRFYAAVPIAGQDEHHMDPELEPIQEVYSRDEARSMFFDALMRHDEDRTALQHAERALREMLEAGRDPMLYQDDFRGVHPYVAQLVFAWQDSIKQWNTEWAEEVSTRDDIAQEHAREQAHSRELARMRMEERDAARERGQERDARANDDGAIEL</sequence>
<comment type="caution">
    <text evidence="3">The sequence shown here is derived from an EMBL/GenBank/DDBJ whole genome shotgun (WGS) entry which is preliminary data.</text>
</comment>
<dbReference type="Proteomes" id="UP000014969">
    <property type="component" value="Unassembled WGS sequence"/>
</dbReference>
<protein>
    <recommendedName>
        <fullName evidence="2">TrwC relaxase domain-containing protein</fullName>
    </recommendedName>
</protein>
<feature type="region of interest" description="Disordered" evidence="1">
    <location>
        <begin position="953"/>
        <end position="995"/>
    </location>
</feature>
<evidence type="ECO:0000313" key="4">
    <source>
        <dbReference type="Proteomes" id="UP000014969"/>
    </source>
</evidence>
<dbReference type="AlphaFoldDB" id="A0A829HN61"/>
<gene>
    <name evidence="3" type="ORF">J108_23670</name>
</gene>